<name>A0AAC9RMW0_9STAP</name>
<organism evidence="3 4">
    <name type="scientific">Staphylococcus lutrae</name>
    <dbReference type="NCBI Taxonomy" id="155085"/>
    <lineage>
        <taxon>Bacteria</taxon>
        <taxon>Bacillati</taxon>
        <taxon>Bacillota</taxon>
        <taxon>Bacilli</taxon>
        <taxon>Bacillales</taxon>
        <taxon>Staphylococcaceae</taxon>
        <taxon>Staphylococcus</taxon>
    </lineage>
</organism>
<keyword evidence="4" id="KW-1185">Reference proteome</keyword>
<evidence type="ECO:0000259" key="2">
    <source>
        <dbReference type="Pfam" id="PF03703"/>
    </source>
</evidence>
<reference evidence="3 4" key="1">
    <citation type="submission" date="2017-04" db="EMBL/GenBank/DDBJ databases">
        <authorList>
            <person name="Veseli I.A."/>
            <person name="Tang C."/>
            <person name="Pombert J.-F."/>
        </authorList>
    </citation>
    <scope>NUCLEOTIDE SEQUENCE [LARGE SCALE GENOMIC DNA]</scope>
    <source>
        <strain evidence="3 4">ATCC 700373</strain>
    </source>
</reference>
<feature type="transmembrane region" description="Helical" evidence="1">
    <location>
        <begin position="395"/>
        <end position="413"/>
    </location>
</feature>
<proteinExistence type="predicted"/>
<feature type="transmembrane region" description="Helical" evidence="1">
    <location>
        <begin position="234"/>
        <end position="259"/>
    </location>
</feature>
<feature type="transmembrane region" description="Helical" evidence="1">
    <location>
        <begin position="372"/>
        <end position="389"/>
    </location>
</feature>
<dbReference type="PANTHER" id="PTHR34473:SF2">
    <property type="entry name" value="UPF0699 TRANSMEMBRANE PROTEIN YDBT"/>
    <property type="match status" value="1"/>
</dbReference>
<keyword evidence="1" id="KW-1133">Transmembrane helix</keyword>
<dbReference type="EMBL" id="CP020773">
    <property type="protein sequence ID" value="ARJ50243.1"/>
    <property type="molecule type" value="Genomic_DNA"/>
</dbReference>
<protein>
    <recommendedName>
        <fullName evidence="2">YdbS-like PH domain-containing protein</fullName>
    </recommendedName>
</protein>
<keyword evidence="1" id="KW-0472">Membrane</keyword>
<accession>A0AAC9RMW0</accession>
<dbReference type="AlphaFoldDB" id="A0AAC9RMW0"/>
<feature type="transmembrane region" description="Helical" evidence="1">
    <location>
        <begin position="190"/>
        <end position="214"/>
    </location>
</feature>
<feature type="domain" description="YdbS-like PH" evidence="2">
    <location>
        <begin position="261"/>
        <end position="317"/>
    </location>
</feature>
<dbReference type="RefSeq" id="WP_085236722.1">
    <property type="nucleotide sequence ID" value="NZ_PPRH01000034.1"/>
</dbReference>
<sequence>MYEPQRLHPISYVLSIVDTIKRNFFFIIIFVFFQWDSFDYTKPSNLIWPGFLTIAFVVGFVNRTIEIYRTRYWIENEYFVVTSGLFNLERKELNIQRIQSMDTLQPIVHLLVGGVRLVIKTPSDGVTLDMVTKKQSQWIQQEIEKAKVMQAATDAIDVGDQLNEAASHTHQEVGNSAPKEVIYRMSMKHLLLMGMTSGALFIVLGSFWSLLGSFAEWIPWNKMFSQVEGWIKDVTVLVAVIFVLVLFISYIVGICMTILRYYGFTLTRNGDFLNVRYGLFKVTNLTVPLHKLQAIEEKKSFFRHWLGYTSYRFVITSDMDVDFADDFATGKINVLPFVQRRQGQEMIKTLVSFNTLSTTDIGLPWRGFQRRFWLIGLLLLAVGGVSHYYVSKWVWIPIGVVLIYLIVHSFIATRWSGRTFTDEEAAIRVVSLFGFKTMTFKRDKILGFQQRAHPLMRRGNLSHFHFTIARGSIYENIGMRFEDHSKVENYKKWYIEGGGR</sequence>
<dbReference type="KEGG" id="slz:B5P37_02385"/>
<dbReference type="Proteomes" id="UP000242864">
    <property type="component" value="Chromosome"/>
</dbReference>
<feature type="transmembrane region" description="Helical" evidence="1">
    <location>
        <begin position="47"/>
        <end position="65"/>
    </location>
</feature>
<dbReference type="InterPro" id="IPR005182">
    <property type="entry name" value="YdbS-like_PH"/>
</dbReference>
<feature type="domain" description="YdbS-like PH" evidence="2">
    <location>
        <begin position="68"/>
        <end position="138"/>
    </location>
</feature>
<evidence type="ECO:0000256" key="1">
    <source>
        <dbReference type="SAM" id="Phobius"/>
    </source>
</evidence>
<dbReference type="InterPro" id="IPR014529">
    <property type="entry name" value="UCP026631"/>
</dbReference>
<dbReference type="PANTHER" id="PTHR34473">
    <property type="entry name" value="UPF0699 TRANSMEMBRANE PROTEIN YDBS"/>
    <property type="match status" value="1"/>
</dbReference>
<evidence type="ECO:0000313" key="4">
    <source>
        <dbReference type="Proteomes" id="UP000242864"/>
    </source>
</evidence>
<gene>
    <name evidence="3" type="ORF">B5P37_02385</name>
</gene>
<evidence type="ECO:0000313" key="3">
    <source>
        <dbReference type="EMBL" id="ARJ50243.1"/>
    </source>
</evidence>
<dbReference type="Pfam" id="PF03703">
    <property type="entry name" value="bPH_2"/>
    <property type="match status" value="2"/>
</dbReference>
<dbReference type="PIRSF" id="PIRSF026631">
    <property type="entry name" value="UCP026631"/>
    <property type="match status" value="1"/>
</dbReference>
<feature type="transmembrane region" description="Helical" evidence="1">
    <location>
        <begin position="12"/>
        <end position="35"/>
    </location>
</feature>
<keyword evidence="1" id="KW-0812">Transmembrane</keyword>